<dbReference type="InterPro" id="IPR003439">
    <property type="entry name" value="ABC_transporter-like_ATP-bd"/>
</dbReference>
<dbReference type="PROSITE" id="PS50893">
    <property type="entry name" value="ABC_TRANSPORTER_2"/>
    <property type="match status" value="1"/>
</dbReference>
<name>A0A7X0H6N6_9BACT</name>
<comment type="similarity">
    <text evidence="4">Belongs to the ABC transporter superfamily. Macrolide exporter (TC 3.A.1.122) family.</text>
</comment>
<dbReference type="InterPro" id="IPR017911">
    <property type="entry name" value="MacB-like_ATP-bd"/>
</dbReference>
<dbReference type="GO" id="GO:0005886">
    <property type="term" value="C:plasma membrane"/>
    <property type="evidence" value="ECO:0007669"/>
    <property type="project" value="TreeGrafter"/>
</dbReference>
<dbReference type="FunFam" id="3.40.50.300:FF:000032">
    <property type="entry name" value="Export ABC transporter ATP-binding protein"/>
    <property type="match status" value="1"/>
</dbReference>
<dbReference type="SUPFAM" id="SSF52540">
    <property type="entry name" value="P-loop containing nucleoside triphosphate hydrolases"/>
    <property type="match status" value="1"/>
</dbReference>
<dbReference type="InterPro" id="IPR027417">
    <property type="entry name" value="P-loop_NTPase"/>
</dbReference>
<dbReference type="GO" id="GO:0022857">
    <property type="term" value="F:transmembrane transporter activity"/>
    <property type="evidence" value="ECO:0007669"/>
    <property type="project" value="TreeGrafter"/>
</dbReference>
<keyword evidence="8" id="KW-1185">Reference proteome</keyword>
<organism evidence="7 8">
    <name type="scientific">Algisphaera agarilytica</name>
    <dbReference type="NCBI Taxonomy" id="1385975"/>
    <lineage>
        <taxon>Bacteria</taxon>
        <taxon>Pseudomonadati</taxon>
        <taxon>Planctomycetota</taxon>
        <taxon>Phycisphaerae</taxon>
        <taxon>Phycisphaerales</taxon>
        <taxon>Phycisphaeraceae</taxon>
        <taxon>Algisphaera</taxon>
    </lineage>
</organism>
<dbReference type="InterPro" id="IPR015854">
    <property type="entry name" value="ABC_transpr_LolD-like"/>
</dbReference>
<evidence type="ECO:0000313" key="8">
    <source>
        <dbReference type="Proteomes" id="UP000541810"/>
    </source>
</evidence>
<dbReference type="PANTHER" id="PTHR24220">
    <property type="entry name" value="IMPORT ATP-BINDING PROTEIN"/>
    <property type="match status" value="1"/>
</dbReference>
<comment type="caution">
    <text evidence="7">The sequence shown here is derived from an EMBL/GenBank/DDBJ whole genome shotgun (WGS) entry which is preliminary data.</text>
</comment>
<dbReference type="CDD" id="cd03255">
    <property type="entry name" value="ABC_MJ0796_LolCDE_FtsE"/>
    <property type="match status" value="1"/>
</dbReference>
<dbReference type="Pfam" id="PF00005">
    <property type="entry name" value="ABC_tran"/>
    <property type="match status" value="1"/>
</dbReference>
<feature type="region of interest" description="Disordered" evidence="5">
    <location>
        <begin position="226"/>
        <end position="250"/>
    </location>
</feature>
<keyword evidence="1" id="KW-0813">Transport</keyword>
<dbReference type="SMART" id="SM00382">
    <property type="entry name" value="AAA"/>
    <property type="match status" value="1"/>
</dbReference>
<dbReference type="PROSITE" id="PS00211">
    <property type="entry name" value="ABC_TRANSPORTER_1"/>
    <property type="match status" value="1"/>
</dbReference>
<evidence type="ECO:0000256" key="1">
    <source>
        <dbReference type="ARBA" id="ARBA00022448"/>
    </source>
</evidence>
<dbReference type="InterPro" id="IPR003593">
    <property type="entry name" value="AAA+_ATPase"/>
</dbReference>
<evidence type="ECO:0000256" key="5">
    <source>
        <dbReference type="SAM" id="MobiDB-lite"/>
    </source>
</evidence>
<dbReference type="AlphaFoldDB" id="A0A7X0H6N6"/>
<evidence type="ECO:0000256" key="2">
    <source>
        <dbReference type="ARBA" id="ARBA00022741"/>
    </source>
</evidence>
<proteinExistence type="inferred from homology"/>
<keyword evidence="3 7" id="KW-0067">ATP-binding</keyword>
<evidence type="ECO:0000256" key="3">
    <source>
        <dbReference type="ARBA" id="ARBA00022840"/>
    </source>
</evidence>
<gene>
    <name evidence="7" type="ORF">HNQ40_000902</name>
</gene>
<dbReference type="GO" id="GO:0098796">
    <property type="term" value="C:membrane protein complex"/>
    <property type="evidence" value="ECO:0007669"/>
    <property type="project" value="UniProtKB-ARBA"/>
</dbReference>
<evidence type="ECO:0000256" key="4">
    <source>
        <dbReference type="ARBA" id="ARBA00038388"/>
    </source>
</evidence>
<keyword evidence="2" id="KW-0547">Nucleotide-binding</keyword>
<evidence type="ECO:0000313" key="7">
    <source>
        <dbReference type="EMBL" id="MBB6429096.1"/>
    </source>
</evidence>
<feature type="domain" description="ABC transporter" evidence="6">
    <location>
        <begin position="11"/>
        <end position="249"/>
    </location>
</feature>
<dbReference type="PANTHER" id="PTHR24220:SF86">
    <property type="entry name" value="ABC TRANSPORTER ABCH.1"/>
    <property type="match status" value="1"/>
</dbReference>
<dbReference type="EMBL" id="JACHGY010000001">
    <property type="protein sequence ID" value="MBB6429096.1"/>
    <property type="molecule type" value="Genomic_DNA"/>
</dbReference>
<protein>
    <submittedName>
        <fullName evidence="7">Putative ABC transport system ATP-binding protein</fullName>
    </submittedName>
</protein>
<dbReference type="Proteomes" id="UP000541810">
    <property type="component" value="Unassembled WGS sequence"/>
</dbReference>
<dbReference type="InterPro" id="IPR017871">
    <property type="entry name" value="ABC_transporter-like_CS"/>
</dbReference>
<dbReference type="Gene3D" id="3.40.50.300">
    <property type="entry name" value="P-loop containing nucleotide triphosphate hydrolases"/>
    <property type="match status" value="1"/>
</dbReference>
<evidence type="ECO:0000259" key="6">
    <source>
        <dbReference type="PROSITE" id="PS50893"/>
    </source>
</evidence>
<dbReference type="GO" id="GO:0016887">
    <property type="term" value="F:ATP hydrolysis activity"/>
    <property type="evidence" value="ECO:0007669"/>
    <property type="project" value="InterPro"/>
</dbReference>
<dbReference type="GO" id="GO:0005524">
    <property type="term" value="F:ATP binding"/>
    <property type="evidence" value="ECO:0007669"/>
    <property type="project" value="UniProtKB-KW"/>
</dbReference>
<reference evidence="7 8" key="1">
    <citation type="submission" date="2020-08" db="EMBL/GenBank/DDBJ databases">
        <title>Genomic Encyclopedia of Type Strains, Phase IV (KMG-IV): sequencing the most valuable type-strain genomes for metagenomic binning, comparative biology and taxonomic classification.</title>
        <authorList>
            <person name="Goeker M."/>
        </authorList>
    </citation>
    <scope>NUCLEOTIDE SEQUENCE [LARGE SCALE GENOMIC DNA]</scope>
    <source>
        <strain evidence="7 8">DSM 103725</strain>
    </source>
</reference>
<sequence>MTTPSDRPPLLELTGITRIFHVGSETVHALAGVDLTIRHGEFVSIMGSSGSGKSTLMNVLGCLDRPTDGDYYLDGQAVSRMSSWALADVRNARLGFVFQSFELMARTPAWKNVALPLMYGESGGRRAKVKALAALDKVGLSDRASHRPSQLSGGQKQRVAIARALVNEPKILFADEPTGNLDSQTTSEILDLFGQLHAEGHTLVMVTHESDVAAHAQRVIRMKDGRADSDLSTDQDPVTAPFRQSIEVTA</sequence>
<accession>A0A7X0H6N6</accession>